<dbReference type="Gene3D" id="2.40.33.10">
    <property type="entry name" value="PK beta-barrel domain-like"/>
    <property type="match status" value="1"/>
</dbReference>
<keyword evidence="9" id="KW-0479">Metal-binding</keyword>
<proteinExistence type="inferred from homology"/>
<dbReference type="InterPro" id="IPR001697">
    <property type="entry name" value="Pyr_Knase"/>
</dbReference>
<organism evidence="22 23">
    <name type="scientific">Romboutsia ilealis</name>
    <dbReference type="NCBI Taxonomy" id="1115758"/>
    <lineage>
        <taxon>Bacteria</taxon>
        <taxon>Bacillati</taxon>
        <taxon>Bacillota</taxon>
        <taxon>Clostridia</taxon>
        <taxon>Peptostreptococcales</taxon>
        <taxon>Peptostreptococcaceae</taxon>
        <taxon>Romboutsia</taxon>
    </lineage>
</organism>
<reference evidence="22 23" key="1">
    <citation type="submission" date="2014-04" db="EMBL/GenBank/DDBJ databases">
        <authorList>
            <person name="Hornung B.V."/>
        </authorList>
    </citation>
    <scope>NUCLEOTIDE SEQUENCE [LARGE SCALE GENOMIC DNA]</scope>
    <source>
        <strain evidence="22 23">CRIB</strain>
    </source>
</reference>
<protein>
    <recommendedName>
        <fullName evidence="7 17">Pyruvate kinase</fullName>
        <ecNumber evidence="6 17">2.7.1.40</ecNumber>
    </recommendedName>
</protein>
<dbReference type="Pfam" id="PF00224">
    <property type="entry name" value="PK"/>
    <property type="match status" value="1"/>
</dbReference>
<dbReference type="SUPFAM" id="SSF50800">
    <property type="entry name" value="PK beta-barrel domain-like"/>
    <property type="match status" value="1"/>
</dbReference>
<comment type="similarity">
    <text evidence="4">In the C-terminal section; belongs to the PEP-utilizing enzyme family.</text>
</comment>
<evidence type="ECO:0000256" key="8">
    <source>
        <dbReference type="ARBA" id="ARBA00022679"/>
    </source>
</evidence>
<keyword evidence="13 18" id="KW-0460">Magnesium</keyword>
<dbReference type="InterPro" id="IPR036637">
    <property type="entry name" value="Phosphohistidine_dom_sf"/>
</dbReference>
<dbReference type="GO" id="GO:0005524">
    <property type="term" value="F:ATP binding"/>
    <property type="evidence" value="ECO:0007669"/>
    <property type="project" value="UniProtKB-KW"/>
</dbReference>
<evidence type="ECO:0000256" key="12">
    <source>
        <dbReference type="ARBA" id="ARBA00022840"/>
    </source>
</evidence>
<dbReference type="PANTHER" id="PTHR11817">
    <property type="entry name" value="PYRUVATE KINASE"/>
    <property type="match status" value="1"/>
</dbReference>
<dbReference type="PROSITE" id="PS00110">
    <property type="entry name" value="PYRUVATE_KINASE"/>
    <property type="match status" value="1"/>
</dbReference>
<evidence type="ECO:0000256" key="7">
    <source>
        <dbReference type="ARBA" id="ARBA00018587"/>
    </source>
</evidence>
<dbReference type="GO" id="GO:0004743">
    <property type="term" value="F:pyruvate kinase activity"/>
    <property type="evidence" value="ECO:0007669"/>
    <property type="project" value="UniProtKB-UniRule"/>
</dbReference>
<evidence type="ECO:0000256" key="18">
    <source>
        <dbReference type="RuleBase" id="RU000504"/>
    </source>
</evidence>
<dbReference type="InterPro" id="IPR015813">
    <property type="entry name" value="Pyrv/PenolPyrv_kinase-like_dom"/>
</dbReference>
<evidence type="ECO:0000259" key="19">
    <source>
        <dbReference type="Pfam" id="PF00224"/>
    </source>
</evidence>
<evidence type="ECO:0000256" key="9">
    <source>
        <dbReference type="ARBA" id="ARBA00022723"/>
    </source>
</evidence>
<dbReference type="GO" id="GO:0030955">
    <property type="term" value="F:potassium ion binding"/>
    <property type="evidence" value="ECO:0007669"/>
    <property type="project" value="UniProtKB-UniRule"/>
</dbReference>
<comment type="cofactor">
    <cofactor evidence="1">
        <name>Mg(2+)</name>
        <dbReference type="ChEBI" id="CHEBI:18420"/>
    </cofactor>
</comment>
<evidence type="ECO:0000256" key="5">
    <source>
        <dbReference type="ARBA" id="ARBA00008663"/>
    </source>
</evidence>
<evidence type="ECO:0000259" key="21">
    <source>
        <dbReference type="Pfam" id="PF02887"/>
    </source>
</evidence>
<dbReference type="InterPro" id="IPR040442">
    <property type="entry name" value="Pyrv_kinase-like_dom_sf"/>
</dbReference>
<comment type="cofactor">
    <cofactor evidence="2">
        <name>K(+)</name>
        <dbReference type="ChEBI" id="CHEBI:29103"/>
    </cofactor>
</comment>
<dbReference type="RefSeq" id="WP_180702653.1">
    <property type="nucleotide sequence ID" value="NZ_LN555523.1"/>
</dbReference>
<keyword evidence="14" id="KW-0630">Potassium</keyword>
<evidence type="ECO:0000256" key="1">
    <source>
        <dbReference type="ARBA" id="ARBA00001946"/>
    </source>
</evidence>
<dbReference type="InterPro" id="IPR011037">
    <property type="entry name" value="Pyrv_Knase-like_insert_dom_sf"/>
</dbReference>
<dbReference type="Gene3D" id="3.40.1380.20">
    <property type="entry name" value="Pyruvate kinase, C-terminal domain"/>
    <property type="match status" value="1"/>
</dbReference>
<dbReference type="GO" id="GO:0006950">
    <property type="term" value="P:response to stress"/>
    <property type="evidence" value="ECO:0007669"/>
    <property type="project" value="UniProtKB-ARBA"/>
</dbReference>
<comment type="similarity">
    <text evidence="5 18">Belongs to the pyruvate kinase family.</text>
</comment>
<dbReference type="EC" id="2.7.1.40" evidence="6 17"/>
<dbReference type="SUPFAM" id="SSF51621">
    <property type="entry name" value="Phosphoenolpyruvate/pyruvate domain"/>
    <property type="match status" value="1"/>
</dbReference>
<dbReference type="InterPro" id="IPR015793">
    <property type="entry name" value="Pyrv_Knase_brl"/>
</dbReference>
<keyword evidence="23" id="KW-1185">Reference proteome</keyword>
<dbReference type="SUPFAM" id="SSF52009">
    <property type="entry name" value="Phosphohistidine domain"/>
    <property type="match status" value="1"/>
</dbReference>
<dbReference type="Gene3D" id="3.20.20.60">
    <property type="entry name" value="Phosphoenolpyruvate-binding domains"/>
    <property type="match status" value="1"/>
</dbReference>
<feature type="domain" description="PEP-utilising enzyme mobile" evidence="20">
    <location>
        <begin position="505"/>
        <end position="576"/>
    </location>
</feature>
<dbReference type="NCBIfam" id="TIGR01064">
    <property type="entry name" value="pyruv_kin"/>
    <property type="match status" value="1"/>
</dbReference>
<dbReference type="InterPro" id="IPR036918">
    <property type="entry name" value="Pyrv_Knase_C_sf"/>
</dbReference>
<dbReference type="GO" id="GO:0016301">
    <property type="term" value="F:kinase activity"/>
    <property type="evidence" value="ECO:0007669"/>
    <property type="project" value="UniProtKB-KW"/>
</dbReference>
<dbReference type="NCBIfam" id="NF004491">
    <property type="entry name" value="PRK05826.1"/>
    <property type="match status" value="1"/>
</dbReference>
<evidence type="ECO:0000256" key="4">
    <source>
        <dbReference type="ARBA" id="ARBA00006237"/>
    </source>
</evidence>
<dbReference type="SUPFAM" id="SSF52935">
    <property type="entry name" value="PK C-terminal domain-like"/>
    <property type="match status" value="1"/>
</dbReference>
<evidence type="ECO:0000256" key="13">
    <source>
        <dbReference type="ARBA" id="ARBA00022842"/>
    </source>
</evidence>
<sequence length="586" mass="63079">MLKNAKRTKIVCTLGPASEKEEVLTALIENGLNVTRMNFSHGSHEEHKGRMDLVKKIREKLNKPVAILLDTKGPEIRTGNFDQPEVLLEEGQKFTITMNDVIGNKEICTVSYKGLANDVVTGDTILIDDGLVGLRVEEVNGDDILCVVENSGIVKNHKGVNVPGVKINLPALTDKDISDIEFGISQGIDFIAASFVRKVSDVLAIREVLERNNATDIQIISKIENQEGVDNLDDIIAVSDGIMVARGDLGVEIPTEEIPVVQKLMISKCNKAGKPVITATQMLDSMMRNPRPTRAEVTDVANAIYDGTDAIMLSGETAAGKYPVEAVKTMATIAKRTEETLNYDDLLEKNVRNNSTVTDAISHATCTTAVDLDASAIITSTSSGHTARMVSKCRPKCPIIATTNDEKVMRRLALTWGVYPVKAEVAGNTDEVIENSIETSKNAGYINNGELVVITAGVPVGISGTTNLIKVHVISEEIVKGIGVGSKTVEGKVRIVKGEEDCIDFNEGDILVTTMTDIEMNPYIEKCAAIITEEGGMTSHAAIVGISLNKPVIVSATNILESVKDGEIVTVDASRGVIYRGSTRVL</sequence>
<dbReference type="InterPro" id="IPR008279">
    <property type="entry name" value="PEP-util_enz_mobile_dom"/>
</dbReference>
<dbReference type="UniPathway" id="UPA00109">
    <property type="reaction ID" value="UER00188"/>
</dbReference>
<dbReference type="InterPro" id="IPR015795">
    <property type="entry name" value="Pyrv_Knase_C"/>
</dbReference>
<dbReference type="InterPro" id="IPR018209">
    <property type="entry name" value="Pyrv_Knase_AS"/>
</dbReference>
<dbReference type="FunFam" id="2.40.33.10:FF:000001">
    <property type="entry name" value="Pyruvate kinase"/>
    <property type="match status" value="1"/>
</dbReference>
<dbReference type="AlphaFoldDB" id="A0A1V1I0C6"/>
<gene>
    <name evidence="22" type="ORF">CRIB_105</name>
</gene>
<evidence type="ECO:0000256" key="14">
    <source>
        <dbReference type="ARBA" id="ARBA00022958"/>
    </source>
</evidence>
<evidence type="ECO:0000256" key="2">
    <source>
        <dbReference type="ARBA" id="ARBA00001958"/>
    </source>
</evidence>
<evidence type="ECO:0000256" key="16">
    <source>
        <dbReference type="ARBA" id="ARBA00023317"/>
    </source>
</evidence>
<dbReference type="Pfam" id="PF02887">
    <property type="entry name" value="PK_C"/>
    <property type="match status" value="1"/>
</dbReference>
<comment type="catalytic activity">
    <reaction evidence="18">
        <text>pyruvate + ATP = phosphoenolpyruvate + ADP + H(+)</text>
        <dbReference type="Rhea" id="RHEA:18157"/>
        <dbReference type="ChEBI" id="CHEBI:15361"/>
        <dbReference type="ChEBI" id="CHEBI:15378"/>
        <dbReference type="ChEBI" id="CHEBI:30616"/>
        <dbReference type="ChEBI" id="CHEBI:58702"/>
        <dbReference type="ChEBI" id="CHEBI:456216"/>
        <dbReference type="EC" id="2.7.1.40"/>
    </reaction>
</comment>
<dbReference type="PRINTS" id="PR01050">
    <property type="entry name" value="PYRUVTKNASE"/>
</dbReference>
<evidence type="ECO:0000259" key="20">
    <source>
        <dbReference type="Pfam" id="PF00391"/>
    </source>
</evidence>
<dbReference type="EMBL" id="LN555523">
    <property type="protein sequence ID" value="CED92864.1"/>
    <property type="molecule type" value="Genomic_DNA"/>
</dbReference>
<dbReference type="Gene3D" id="3.50.30.10">
    <property type="entry name" value="Phosphohistidine domain"/>
    <property type="match status" value="1"/>
</dbReference>
<feature type="domain" description="Pyruvate kinase barrel" evidence="19">
    <location>
        <begin position="6"/>
        <end position="327"/>
    </location>
</feature>
<keyword evidence="12" id="KW-0067">ATP-binding</keyword>
<dbReference type="Proteomes" id="UP000245622">
    <property type="component" value="Chromosome 1"/>
</dbReference>
<dbReference type="GeneID" id="82204291"/>
<name>A0A1V1I0C6_9FIRM</name>
<keyword evidence="11 18" id="KW-0418">Kinase</keyword>
<keyword evidence="8 18" id="KW-0808">Transferase</keyword>
<dbReference type="FunFam" id="3.20.20.60:FF:000001">
    <property type="entry name" value="Pyruvate kinase"/>
    <property type="match status" value="1"/>
</dbReference>
<keyword evidence="16 22" id="KW-0670">Pyruvate</keyword>
<evidence type="ECO:0000256" key="3">
    <source>
        <dbReference type="ARBA" id="ARBA00004997"/>
    </source>
</evidence>
<feature type="domain" description="Pyruvate kinase C-terminal" evidence="21">
    <location>
        <begin position="359"/>
        <end position="472"/>
    </location>
</feature>
<comment type="pathway">
    <text evidence="3 18">Carbohydrate degradation; glycolysis; pyruvate from D-glyceraldehyde 3-phosphate: step 5/5.</text>
</comment>
<keyword evidence="10" id="KW-0547">Nucleotide-binding</keyword>
<evidence type="ECO:0000256" key="10">
    <source>
        <dbReference type="ARBA" id="ARBA00022741"/>
    </source>
</evidence>
<evidence type="ECO:0000313" key="22">
    <source>
        <dbReference type="EMBL" id="CED92864.1"/>
    </source>
</evidence>
<dbReference type="GO" id="GO:0000287">
    <property type="term" value="F:magnesium ion binding"/>
    <property type="evidence" value="ECO:0007669"/>
    <property type="project" value="UniProtKB-UniRule"/>
</dbReference>
<dbReference type="NCBIfam" id="NF004978">
    <property type="entry name" value="PRK06354.1"/>
    <property type="match status" value="1"/>
</dbReference>
<evidence type="ECO:0000256" key="6">
    <source>
        <dbReference type="ARBA" id="ARBA00012142"/>
    </source>
</evidence>
<evidence type="ECO:0000256" key="17">
    <source>
        <dbReference type="NCBIfam" id="TIGR01064"/>
    </source>
</evidence>
<evidence type="ECO:0000256" key="11">
    <source>
        <dbReference type="ARBA" id="ARBA00022777"/>
    </source>
</evidence>
<evidence type="ECO:0000256" key="15">
    <source>
        <dbReference type="ARBA" id="ARBA00023152"/>
    </source>
</evidence>
<dbReference type="Pfam" id="PF00391">
    <property type="entry name" value="PEP-utilizers"/>
    <property type="match status" value="1"/>
</dbReference>
<dbReference type="InterPro" id="IPR015806">
    <property type="entry name" value="Pyrv_Knase_insert_dom_sf"/>
</dbReference>
<dbReference type="KEGG" id="ril:CRIB_105"/>
<keyword evidence="15 18" id="KW-0324">Glycolysis</keyword>
<accession>A0A1V1I0C6</accession>
<evidence type="ECO:0000313" key="23">
    <source>
        <dbReference type="Proteomes" id="UP000245622"/>
    </source>
</evidence>